<evidence type="ECO:0000256" key="1">
    <source>
        <dbReference type="ARBA" id="ARBA00023125"/>
    </source>
</evidence>
<dbReference type="Pfam" id="PF07282">
    <property type="entry name" value="Cas12f1-like_TNB"/>
    <property type="match status" value="1"/>
</dbReference>
<organism evidence="3">
    <name type="scientific">viral metagenome</name>
    <dbReference type="NCBI Taxonomy" id="1070528"/>
    <lineage>
        <taxon>unclassified sequences</taxon>
        <taxon>metagenomes</taxon>
        <taxon>organismal metagenomes</taxon>
    </lineage>
</organism>
<dbReference type="EMBL" id="MN739352">
    <property type="protein sequence ID" value="QHT00142.1"/>
    <property type="molecule type" value="Genomic_DNA"/>
</dbReference>
<keyword evidence="1" id="KW-0238">DNA-binding</keyword>
<protein>
    <recommendedName>
        <fullName evidence="2">Cas12f1-like TNB domain-containing protein</fullName>
    </recommendedName>
</protein>
<name>A0A6C0C7T5_9ZZZZ</name>
<dbReference type="InterPro" id="IPR010095">
    <property type="entry name" value="Cas12f1-like_TNB"/>
</dbReference>
<dbReference type="GO" id="GO:0003677">
    <property type="term" value="F:DNA binding"/>
    <property type="evidence" value="ECO:0007669"/>
    <property type="project" value="UniProtKB-KW"/>
</dbReference>
<evidence type="ECO:0000259" key="2">
    <source>
        <dbReference type="Pfam" id="PF07282"/>
    </source>
</evidence>
<accession>A0A6C0C7T5</accession>
<feature type="domain" description="Cas12f1-like TNB" evidence="2">
    <location>
        <begin position="593"/>
        <end position="658"/>
    </location>
</feature>
<reference evidence="3" key="1">
    <citation type="journal article" date="2020" name="Nature">
        <title>Giant virus diversity and host interactions through global metagenomics.</title>
        <authorList>
            <person name="Schulz F."/>
            <person name="Roux S."/>
            <person name="Paez-Espino D."/>
            <person name="Jungbluth S."/>
            <person name="Walsh D.A."/>
            <person name="Denef V.J."/>
            <person name="McMahon K.D."/>
            <person name="Konstantinidis K.T."/>
            <person name="Eloe-Fadrosh E.A."/>
            <person name="Kyrpides N.C."/>
            <person name="Woyke T."/>
        </authorList>
    </citation>
    <scope>NUCLEOTIDE SEQUENCE</scope>
    <source>
        <strain evidence="3">GVMAG-M-3300020192-26</strain>
    </source>
</reference>
<dbReference type="AlphaFoldDB" id="A0A6C0C7T5"/>
<proteinExistence type="predicted"/>
<evidence type="ECO:0000313" key="3">
    <source>
        <dbReference type="EMBL" id="QHT00142.1"/>
    </source>
</evidence>
<sequence>MDGDTNIVVCKNKLSNIIKENPNELVIKNEYSDFNRKKILEVLNDAVIRTNKIVFHTYNFLKLYILHLFDSGEKFPVIDKDFVYSIMTLLAERTEKSGRKPSIDKLKIIDKLTQFYNKFYVHLVCQDDLICDDKLSYILKNYECVDIVKNINNNIKEHFPNHVRKYVNLLFKVKDKKLSITNSAILTPNQKKEELRKINERYNNIKYDILSTDPEFKSDMRDFHKFLWIRNLILPYDTFVKNNVIYDLKVNPQNYLKSMITLNNLIQNLNEDRCADYKLFHVLPLRTSIVPRYITIDTATIVSLFIGKAEYFKNITDLSDDIWRSIFNLDDGSFKRKNHKFIHMIKTDGIACSILLEKKKKEERKVVKVSPIPLLVNFEKSNNVASLKTGIKRKVHNREKNEDEKYNYEYIEDATLTKGQKNMNFVFIDPGHNDLIKCLSTNFFRKRIDEIAYVDGFENVPKDKTFRYTRKQRNRESKKMRNRKIMSNIKTEDIMKKEAKLSDFNSKTCNFKKFSEYLAAKIKLNRELYDHYEQEIYRKLKFNVYTNTRKSESKMINNFKEKMGKPNDTIIVFGDYSKEGTMKGSEPHISKRLKKVFVQNKYKLYEINEYNTSKLCNKCSCVTENIEKSGSKIWKLLRCTSEKCLTYHDRDLNAVRNMKKIVSHVISGKGRPREYTNINKTSAL</sequence>